<dbReference type="EMBL" id="CM001224">
    <property type="protein sequence ID" value="KEH18684.1"/>
    <property type="molecule type" value="Genomic_DNA"/>
</dbReference>
<dbReference type="Proteomes" id="UP000002051">
    <property type="component" value="Chromosome 8"/>
</dbReference>
<dbReference type="EnsemblPlants" id="KEH18684">
    <property type="protein sequence ID" value="KEH18684"/>
    <property type="gene ID" value="MTR_8g027830"/>
</dbReference>
<keyword evidence="3" id="KW-1185">Reference proteome</keyword>
<organism evidence="1 3">
    <name type="scientific">Medicago truncatula</name>
    <name type="common">Barrel medic</name>
    <name type="synonym">Medicago tribuloides</name>
    <dbReference type="NCBI Taxonomy" id="3880"/>
    <lineage>
        <taxon>Eukaryota</taxon>
        <taxon>Viridiplantae</taxon>
        <taxon>Streptophyta</taxon>
        <taxon>Embryophyta</taxon>
        <taxon>Tracheophyta</taxon>
        <taxon>Spermatophyta</taxon>
        <taxon>Magnoliopsida</taxon>
        <taxon>eudicotyledons</taxon>
        <taxon>Gunneridae</taxon>
        <taxon>Pentapetalae</taxon>
        <taxon>rosids</taxon>
        <taxon>fabids</taxon>
        <taxon>Fabales</taxon>
        <taxon>Fabaceae</taxon>
        <taxon>Papilionoideae</taxon>
        <taxon>50 kb inversion clade</taxon>
        <taxon>NPAAA clade</taxon>
        <taxon>Hologalegina</taxon>
        <taxon>IRL clade</taxon>
        <taxon>Trifolieae</taxon>
        <taxon>Medicago</taxon>
    </lineage>
</organism>
<proteinExistence type="predicted"/>
<sequence>MKANPNATIRRLRVDGNEVESFTHNTKKMLGFAMKANPNATIKWLRVDCSEVKIFNAPPHD</sequence>
<evidence type="ECO:0000313" key="1">
    <source>
        <dbReference type="EMBL" id="KEH18684.1"/>
    </source>
</evidence>
<reference evidence="2" key="3">
    <citation type="submission" date="2015-04" db="UniProtKB">
        <authorList>
            <consortium name="EnsemblPlants"/>
        </authorList>
    </citation>
    <scope>IDENTIFICATION</scope>
    <source>
        <strain evidence="2">cv. Jemalong A17</strain>
    </source>
</reference>
<dbReference type="HOGENOM" id="CLU_2926149_0_0_1"/>
<accession>G8A074</accession>
<name>G8A074_MEDTR</name>
<evidence type="ECO:0000313" key="3">
    <source>
        <dbReference type="Proteomes" id="UP000002051"/>
    </source>
</evidence>
<gene>
    <name evidence="1" type="ordered locus">MTR_8g027830</name>
</gene>
<reference evidence="1 3" key="1">
    <citation type="journal article" date="2011" name="Nature">
        <title>The Medicago genome provides insight into the evolution of rhizobial symbioses.</title>
        <authorList>
            <person name="Young N.D."/>
            <person name="Debelle F."/>
            <person name="Oldroyd G.E."/>
            <person name="Geurts R."/>
            <person name="Cannon S.B."/>
            <person name="Udvardi M.K."/>
            <person name="Benedito V.A."/>
            <person name="Mayer K.F."/>
            <person name="Gouzy J."/>
            <person name="Schoof H."/>
            <person name="Van de Peer Y."/>
            <person name="Proost S."/>
            <person name="Cook D.R."/>
            <person name="Meyers B.C."/>
            <person name="Spannagl M."/>
            <person name="Cheung F."/>
            <person name="De Mita S."/>
            <person name="Krishnakumar V."/>
            <person name="Gundlach H."/>
            <person name="Zhou S."/>
            <person name="Mudge J."/>
            <person name="Bharti A.K."/>
            <person name="Murray J.D."/>
            <person name="Naoumkina M.A."/>
            <person name="Rosen B."/>
            <person name="Silverstein K.A."/>
            <person name="Tang H."/>
            <person name="Rombauts S."/>
            <person name="Zhao P.X."/>
            <person name="Zhou P."/>
            <person name="Barbe V."/>
            <person name="Bardou P."/>
            <person name="Bechner M."/>
            <person name="Bellec A."/>
            <person name="Berger A."/>
            <person name="Berges H."/>
            <person name="Bidwell S."/>
            <person name="Bisseling T."/>
            <person name="Choisne N."/>
            <person name="Couloux A."/>
            <person name="Denny R."/>
            <person name="Deshpande S."/>
            <person name="Dai X."/>
            <person name="Doyle J.J."/>
            <person name="Dudez A.M."/>
            <person name="Farmer A.D."/>
            <person name="Fouteau S."/>
            <person name="Franken C."/>
            <person name="Gibelin C."/>
            <person name="Gish J."/>
            <person name="Goldstein S."/>
            <person name="Gonzalez A.J."/>
            <person name="Green P.J."/>
            <person name="Hallab A."/>
            <person name="Hartog M."/>
            <person name="Hua A."/>
            <person name="Humphray S.J."/>
            <person name="Jeong D.H."/>
            <person name="Jing Y."/>
            <person name="Jocker A."/>
            <person name="Kenton S.M."/>
            <person name="Kim D.J."/>
            <person name="Klee K."/>
            <person name="Lai H."/>
            <person name="Lang C."/>
            <person name="Lin S."/>
            <person name="Macmil S.L."/>
            <person name="Magdelenat G."/>
            <person name="Matthews L."/>
            <person name="McCorrison J."/>
            <person name="Monaghan E.L."/>
            <person name="Mun J.H."/>
            <person name="Najar F.Z."/>
            <person name="Nicholson C."/>
            <person name="Noirot C."/>
            <person name="O'Bleness M."/>
            <person name="Paule C.R."/>
            <person name="Poulain J."/>
            <person name="Prion F."/>
            <person name="Qin B."/>
            <person name="Qu C."/>
            <person name="Retzel E.F."/>
            <person name="Riddle C."/>
            <person name="Sallet E."/>
            <person name="Samain S."/>
            <person name="Samson N."/>
            <person name="Sanders I."/>
            <person name="Saurat O."/>
            <person name="Scarpelli C."/>
            <person name="Schiex T."/>
            <person name="Segurens B."/>
            <person name="Severin A.J."/>
            <person name="Sherrier D.J."/>
            <person name="Shi R."/>
            <person name="Sims S."/>
            <person name="Singer S.R."/>
            <person name="Sinharoy S."/>
            <person name="Sterck L."/>
            <person name="Viollet A."/>
            <person name="Wang B.B."/>
            <person name="Wang K."/>
            <person name="Wang M."/>
            <person name="Wang X."/>
            <person name="Warfsmann J."/>
            <person name="Weissenbach J."/>
            <person name="White D.D."/>
            <person name="White J.D."/>
            <person name="Wiley G.B."/>
            <person name="Wincker P."/>
            <person name="Xing Y."/>
            <person name="Yang L."/>
            <person name="Yao Z."/>
            <person name="Ying F."/>
            <person name="Zhai J."/>
            <person name="Zhou L."/>
            <person name="Zuber A."/>
            <person name="Denarie J."/>
            <person name="Dixon R.A."/>
            <person name="May G.D."/>
            <person name="Schwartz D.C."/>
            <person name="Rogers J."/>
            <person name="Quetier F."/>
            <person name="Town C.D."/>
            <person name="Roe B.A."/>
        </authorList>
    </citation>
    <scope>NUCLEOTIDE SEQUENCE [LARGE SCALE GENOMIC DNA]</scope>
    <source>
        <strain evidence="1">A17</strain>
        <strain evidence="2 3">cv. Jemalong A17</strain>
    </source>
</reference>
<dbReference type="AlphaFoldDB" id="G8A074"/>
<dbReference type="PaxDb" id="3880-AES84862"/>
<reference evidence="1 3" key="2">
    <citation type="journal article" date="2014" name="BMC Genomics">
        <title>An improved genome release (version Mt4.0) for the model legume Medicago truncatula.</title>
        <authorList>
            <person name="Tang H."/>
            <person name="Krishnakumar V."/>
            <person name="Bidwell S."/>
            <person name="Rosen B."/>
            <person name="Chan A."/>
            <person name="Zhou S."/>
            <person name="Gentzbittel L."/>
            <person name="Childs K.L."/>
            <person name="Yandell M."/>
            <person name="Gundlach H."/>
            <person name="Mayer K.F."/>
            <person name="Schwartz D.C."/>
            <person name="Town C.D."/>
        </authorList>
    </citation>
    <scope>GENOME REANNOTATION</scope>
    <source>
        <strain evidence="1">A17</strain>
        <strain evidence="2 3">cv. Jemalong A17</strain>
    </source>
</reference>
<evidence type="ECO:0000313" key="2">
    <source>
        <dbReference type="EnsemblPlants" id="KEH18684"/>
    </source>
</evidence>
<protein>
    <submittedName>
        <fullName evidence="1 2">Uncharacterized protein</fullName>
    </submittedName>
</protein>